<dbReference type="Proteomes" id="UP000007802">
    <property type="component" value="Unassembled WGS sequence"/>
</dbReference>
<name>A0A0J9HIN2_AJEDA</name>
<proteinExistence type="predicted"/>
<accession>A0A0J9HIN2</accession>
<reference evidence="2" key="1">
    <citation type="submission" date="2010-03" db="EMBL/GenBank/DDBJ databases">
        <title>Annotation of Blastomyces dermatitidis strain ATCC 18188.</title>
        <authorList>
            <consortium name="The Broad Institute Genome Sequencing Platform"/>
            <consortium name="Broad Institute Genome Sequencing Center for Infectious Disease."/>
            <person name="Cuomo C."/>
            <person name="Klein B."/>
            <person name="Sullivan T."/>
            <person name="Heitman J."/>
            <person name="Young S."/>
            <person name="Zeng Q."/>
            <person name="Gargeya S."/>
            <person name="Alvarado L."/>
            <person name="Berlin A.M."/>
            <person name="Chapman S.B."/>
            <person name="Chen Z."/>
            <person name="Freedman E."/>
            <person name="Gellesch M."/>
            <person name="Goldberg J."/>
            <person name="Griggs A."/>
            <person name="Gujja S."/>
            <person name="Heilman E."/>
            <person name="Heiman D."/>
            <person name="Howarth C."/>
            <person name="Mehta T."/>
            <person name="Neiman D."/>
            <person name="Pearson M."/>
            <person name="Roberts A."/>
            <person name="Saif S."/>
            <person name="Shea T."/>
            <person name="Shenoy N."/>
            <person name="Sisk P."/>
            <person name="Stolte C."/>
            <person name="Sykes S."/>
            <person name="White J."/>
            <person name="Yandava C."/>
            <person name="Haas B."/>
            <person name="Nusbaum C."/>
            <person name="Birren B."/>
        </authorList>
    </citation>
    <scope>NUCLEOTIDE SEQUENCE</scope>
    <source>
        <strain evidence="2">ATCC 18188</strain>
    </source>
</reference>
<gene>
    <name evidence="2" type="ORF">BDDG_13225</name>
</gene>
<protein>
    <submittedName>
        <fullName evidence="2">Uncharacterized protein</fullName>
    </submittedName>
</protein>
<sequence length="69" mass="7437">MTPVPNVANGRNLEACQGRPSHSTLRRSSLFLSVLFLQAVNRKPYPASDPCVVSNECIVGGSALINPER</sequence>
<evidence type="ECO:0000256" key="1">
    <source>
        <dbReference type="SAM" id="MobiDB-lite"/>
    </source>
</evidence>
<feature type="region of interest" description="Disordered" evidence="1">
    <location>
        <begin position="1"/>
        <end position="20"/>
    </location>
</feature>
<dbReference type="AlphaFoldDB" id="A0A0J9HIN2"/>
<dbReference type="EMBL" id="GG749557">
    <property type="protein sequence ID" value="KMW69044.1"/>
    <property type="molecule type" value="Genomic_DNA"/>
</dbReference>
<organism evidence="2">
    <name type="scientific">Ajellomyces dermatitidis (strain ATCC 18188 / CBS 674.68)</name>
    <name type="common">Blastomyces dermatitidis</name>
    <dbReference type="NCBI Taxonomy" id="653446"/>
    <lineage>
        <taxon>Eukaryota</taxon>
        <taxon>Fungi</taxon>
        <taxon>Dikarya</taxon>
        <taxon>Ascomycota</taxon>
        <taxon>Pezizomycotina</taxon>
        <taxon>Eurotiomycetes</taxon>
        <taxon>Eurotiomycetidae</taxon>
        <taxon>Onygenales</taxon>
        <taxon>Ajellomycetaceae</taxon>
        <taxon>Blastomyces</taxon>
    </lineage>
</organism>
<evidence type="ECO:0000313" key="2">
    <source>
        <dbReference type="EMBL" id="KMW69044.1"/>
    </source>
</evidence>